<reference evidence="3" key="2">
    <citation type="journal article" date="2008" name="Nucleic Acids Res.">
        <title>The rice annotation project database (RAP-DB): 2008 update.</title>
        <authorList>
            <consortium name="The rice annotation project (RAP)"/>
        </authorList>
    </citation>
    <scope>GENOME REANNOTATION</scope>
    <source>
        <strain evidence="3">cv. Nipponbare</strain>
    </source>
</reference>
<gene>
    <name evidence="2" type="primary">OSJNBa0057D11.24</name>
</gene>
<dbReference type="EMBL" id="AP005802">
    <property type="protein sequence ID" value="BAD36413.1"/>
    <property type="molecule type" value="Genomic_DNA"/>
</dbReference>
<dbReference type="AlphaFoldDB" id="Q69LW3"/>
<organism evidence="2 3">
    <name type="scientific">Oryza sativa subsp. japonica</name>
    <name type="common">Rice</name>
    <dbReference type="NCBI Taxonomy" id="39947"/>
    <lineage>
        <taxon>Eukaryota</taxon>
        <taxon>Viridiplantae</taxon>
        <taxon>Streptophyta</taxon>
        <taxon>Embryophyta</taxon>
        <taxon>Tracheophyta</taxon>
        <taxon>Spermatophyta</taxon>
        <taxon>Magnoliopsida</taxon>
        <taxon>Liliopsida</taxon>
        <taxon>Poales</taxon>
        <taxon>Poaceae</taxon>
        <taxon>BOP clade</taxon>
        <taxon>Oryzoideae</taxon>
        <taxon>Oryzeae</taxon>
        <taxon>Oryzinae</taxon>
        <taxon>Oryza</taxon>
        <taxon>Oryza sativa</taxon>
    </lineage>
</organism>
<name>Q69LW3_ORYSJ</name>
<proteinExistence type="predicted"/>
<protein>
    <submittedName>
        <fullName evidence="2">Uncharacterized protein</fullName>
    </submittedName>
</protein>
<sequence length="104" mass="11528">MTAVEWRGPLCHQRGRPMAGVRYLLGRSDAFLARSGQRLPRRLIGTTMRTTRWLGGATKRLVGGDDDCSKTIMVVTVVAAAPRQCSRGQQDASTMPYVRDLHTQ</sequence>
<dbReference type="Proteomes" id="UP000000763">
    <property type="component" value="Chromosome 9"/>
</dbReference>
<evidence type="ECO:0000313" key="2">
    <source>
        <dbReference type="EMBL" id="BAD36413.1"/>
    </source>
</evidence>
<feature type="region of interest" description="Disordered" evidence="1">
    <location>
        <begin position="85"/>
        <end position="104"/>
    </location>
</feature>
<evidence type="ECO:0000313" key="3">
    <source>
        <dbReference type="Proteomes" id="UP000000763"/>
    </source>
</evidence>
<reference evidence="3" key="1">
    <citation type="journal article" date="2005" name="Nature">
        <title>The map-based sequence of the rice genome.</title>
        <authorList>
            <consortium name="International rice genome sequencing project (IRGSP)"/>
            <person name="Matsumoto T."/>
            <person name="Wu J."/>
            <person name="Kanamori H."/>
            <person name="Katayose Y."/>
            <person name="Fujisawa M."/>
            <person name="Namiki N."/>
            <person name="Mizuno H."/>
            <person name="Yamamoto K."/>
            <person name="Antonio B.A."/>
            <person name="Baba T."/>
            <person name="Sakata K."/>
            <person name="Nagamura Y."/>
            <person name="Aoki H."/>
            <person name="Arikawa K."/>
            <person name="Arita K."/>
            <person name="Bito T."/>
            <person name="Chiden Y."/>
            <person name="Fujitsuka N."/>
            <person name="Fukunaka R."/>
            <person name="Hamada M."/>
            <person name="Harada C."/>
            <person name="Hayashi A."/>
            <person name="Hijishita S."/>
            <person name="Honda M."/>
            <person name="Hosokawa S."/>
            <person name="Ichikawa Y."/>
            <person name="Idonuma A."/>
            <person name="Iijima M."/>
            <person name="Ikeda M."/>
            <person name="Ikeno M."/>
            <person name="Ito K."/>
            <person name="Ito S."/>
            <person name="Ito T."/>
            <person name="Ito Y."/>
            <person name="Ito Y."/>
            <person name="Iwabuchi A."/>
            <person name="Kamiya K."/>
            <person name="Karasawa W."/>
            <person name="Kurita K."/>
            <person name="Katagiri S."/>
            <person name="Kikuta A."/>
            <person name="Kobayashi H."/>
            <person name="Kobayashi N."/>
            <person name="Machita K."/>
            <person name="Maehara T."/>
            <person name="Masukawa M."/>
            <person name="Mizubayashi T."/>
            <person name="Mukai Y."/>
            <person name="Nagasaki H."/>
            <person name="Nagata Y."/>
            <person name="Naito S."/>
            <person name="Nakashima M."/>
            <person name="Nakama Y."/>
            <person name="Nakamichi Y."/>
            <person name="Nakamura M."/>
            <person name="Meguro A."/>
            <person name="Negishi M."/>
            <person name="Ohta I."/>
            <person name="Ohta T."/>
            <person name="Okamoto M."/>
            <person name="Ono N."/>
            <person name="Saji S."/>
            <person name="Sakaguchi M."/>
            <person name="Sakai K."/>
            <person name="Shibata M."/>
            <person name="Shimokawa T."/>
            <person name="Song J."/>
            <person name="Takazaki Y."/>
            <person name="Terasawa K."/>
            <person name="Tsugane M."/>
            <person name="Tsuji K."/>
            <person name="Ueda S."/>
            <person name="Waki K."/>
            <person name="Yamagata H."/>
            <person name="Yamamoto M."/>
            <person name="Yamamoto S."/>
            <person name="Yamane H."/>
            <person name="Yoshiki S."/>
            <person name="Yoshihara R."/>
            <person name="Yukawa K."/>
            <person name="Zhong H."/>
            <person name="Yano M."/>
            <person name="Yuan Q."/>
            <person name="Ouyang S."/>
            <person name="Liu J."/>
            <person name="Jones K.M."/>
            <person name="Gansberger K."/>
            <person name="Moffat K."/>
            <person name="Hill J."/>
            <person name="Bera J."/>
            <person name="Fadrosh D."/>
            <person name="Jin S."/>
            <person name="Johri S."/>
            <person name="Kim M."/>
            <person name="Overton L."/>
            <person name="Reardon M."/>
            <person name="Tsitrin T."/>
            <person name="Vuong H."/>
            <person name="Weaver B."/>
            <person name="Ciecko A."/>
            <person name="Tallon L."/>
            <person name="Jackson J."/>
            <person name="Pai G."/>
            <person name="Aken S.V."/>
            <person name="Utterback T."/>
            <person name="Reidmuller S."/>
            <person name="Feldblyum T."/>
            <person name="Hsiao J."/>
            <person name="Zismann V."/>
            <person name="Iobst S."/>
            <person name="de Vazeille A.R."/>
            <person name="Buell C.R."/>
            <person name="Ying K."/>
            <person name="Li Y."/>
            <person name="Lu T."/>
            <person name="Huang Y."/>
            <person name="Zhao Q."/>
            <person name="Feng Q."/>
            <person name="Zhang L."/>
            <person name="Zhu J."/>
            <person name="Weng Q."/>
            <person name="Mu J."/>
            <person name="Lu Y."/>
            <person name="Fan D."/>
            <person name="Liu Y."/>
            <person name="Guan J."/>
            <person name="Zhang Y."/>
            <person name="Yu S."/>
            <person name="Liu X."/>
            <person name="Zhang Y."/>
            <person name="Hong G."/>
            <person name="Han B."/>
            <person name="Choisne N."/>
            <person name="Demange N."/>
            <person name="Orjeda G."/>
            <person name="Samain S."/>
            <person name="Cattolico L."/>
            <person name="Pelletier E."/>
            <person name="Couloux A."/>
            <person name="Segurens B."/>
            <person name="Wincker P."/>
            <person name="D'Hont A."/>
            <person name="Scarpelli C."/>
            <person name="Weissenbach J."/>
            <person name="Salanoubat M."/>
            <person name="Quetier F."/>
            <person name="Yu Y."/>
            <person name="Kim H.R."/>
            <person name="Rambo T."/>
            <person name="Currie J."/>
            <person name="Collura K."/>
            <person name="Luo M."/>
            <person name="Yang T."/>
            <person name="Ammiraju J.S.S."/>
            <person name="Engler F."/>
            <person name="Soderlund C."/>
            <person name="Wing R.A."/>
            <person name="Palmer L.E."/>
            <person name="de la Bastide M."/>
            <person name="Spiegel L."/>
            <person name="Nascimento L."/>
            <person name="Zutavern T."/>
            <person name="O'Shaughnessy A."/>
            <person name="Dike S."/>
            <person name="Dedhia N."/>
            <person name="Preston R."/>
            <person name="Balija V."/>
            <person name="McCombie W.R."/>
            <person name="Chow T."/>
            <person name="Chen H."/>
            <person name="Chung M."/>
            <person name="Chen C."/>
            <person name="Shaw J."/>
            <person name="Wu H."/>
            <person name="Hsiao K."/>
            <person name="Chao Y."/>
            <person name="Chu M."/>
            <person name="Cheng C."/>
            <person name="Hour A."/>
            <person name="Lee P."/>
            <person name="Lin S."/>
            <person name="Lin Y."/>
            <person name="Liou J."/>
            <person name="Liu S."/>
            <person name="Hsing Y."/>
            <person name="Raghuvanshi S."/>
            <person name="Mohanty A."/>
            <person name="Bharti A.K."/>
            <person name="Gaur A."/>
            <person name="Gupta V."/>
            <person name="Kumar D."/>
            <person name="Ravi V."/>
            <person name="Vij S."/>
            <person name="Kapur A."/>
            <person name="Khurana P."/>
            <person name="Khurana P."/>
            <person name="Khurana J.P."/>
            <person name="Tyagi A.K."/>
            <person name="Gaikwad K."/>
            <person name="Singh A."/>
            <person name="Dalal V."/>
            <person name="Srivastava S."/>
            <person name="Dixit A."/>
            <person name="Pal A.K."/>
            <person name="Ghazi I.A."/>
            <person name="Yadav M."/>
            <person name="Pandit A."/>
            <person name="Bhargava A."/>
            <person name="Sureshbabu K."/>
            <person name="Batra K."/>
            <person name="Sharma T.R."/>
            <person name="Mohapatra T."/>
            <person name="Singh N.K."/>
            <person name="Messing J."/>
            <person name="Nelson A.B."/>
            <person name="Fuks G."/>
            <person name="Kavchok S."/>
            <person name="Keizer G."/>
            <person name="Linton E."/>
            <person name="Llaca V."/>
            <person name="Song R."/>
            <person name="Tanyolac B."/>
            <person name="Young S."/>
            <person name="Ho-Il K."/>
            <person name="Hahn J.H."/>
            <person name="Sangsakoo G."/>
            <person name="Vanavichit A."/>
            <person name="de Mattos Luiz.A.T."/>
            <person name="Zimmer P.D."/>
            <person name="Malone G."/>
            <person name="Dellagostin O."/>
            <person name="de Oliveira A.C."/>
            <person name="Bevan M."/>
            <person name="Bancroft I."/>
            <person name="Minx P."/>
            <person name="Cordum H."/>
            <person name="Wilson R."/>
            <person name="Cheng Z."/>
            <person name="Jin W."/>
            <person name="Jiang J."/>
            <person name="Leong S.A."/>
            <person name="Iwama H."/>
            <person name="Gojobori T."/>
            <person name="Itoh T."/>
            <person name="Niimura Y."/>
            <person name="Fujii Y."/>
            <person name="Habara T."/>
            <person name="Sakai H."/>
            <person name="Sato Y."/>
            <person name="Wilson G."/>
            <person name="Kumar K."/>
            <person name="McCouch S."/>
            <person name="Juretic N."/>
            <person name="Hoen D."/>
            <person name="Wright S."/>
            <person name="Bruskiewich R."/>
            <person name="Bureau T."/>
            <person name="Miyao A."/>
            <person name="Hirochika H."/>
            <person name="Nishikawa T."/>
            <person name="Kadowaki K."/>
            <person name="Sugiura M."/>
            <person name="Burr B."/>
            <person name="Sasaki T."/>
        </authorList>
    </citation>
    <scope>NUCLEOTIDE SEQUENCE [LARGE SCALE GENOMIC DNA]</scope>
    <source>
        <strain evidence="3">cv. Nipponbare</strain>
    </source>
</reference>
<accession>Q69LW3</accession>
<evidence type="ECO:0000256" key="1">
    <source>
        <dbReference type="SAM" id="MobiDB-lite"/>
    </source>
</evidence>